<dbReference type="EMBL" id="PQSP01000001">
    <property type="protein sequence ID" value="RUS68104.1"/>
    <property type="molecule type" value="Genomic_DNA"/>
</dbReference>
<reference evidence="1 2" key="1">
    <citation type="submission" date="2018-01" db="EMBL/GenBank/DDBJ databases">
        <title>Saezia sanguinis gen. nov., sp. nov., in the order Burkholderiales isolated from human blood.</title>
        <authorList>
            <person name="Medina-Pascual M.J."/>
            <person name="Valdezate S."/>
            <person name="Monzon S."/>
            <person name="Cuesta I."/>
            <person name="Carrasco G."/>
            <person name="Villalon P."/>
            <person name="Saez-Nieto J.A."/>
        </authorList>
    </citation>
    <scope>NUCLEOTIDE SEQUENCE [LARGE SCALE GENOMIC DNA]</scope>
    <source>
        <strain evidence="1 2">CNM695-12</strain>
    </source>
</reference>
<dbReference type="OrthoDB" id="8400336at2"/>
<gene>
    <name evidence="1" type="ORF">CUZ56_00589</name>
</gene>
<name>A0A433SHG1_9BURK</name>
<accession>A0A433SHG1</accession>
<organism evidence="1 2">
    <name type="scientific">Saezia sanguinis</name>
    <dbReference type="NCBI Taxonomy" id="1965230"/>
    <lineage>
        <taxon>Bacteria</taxon>
        <taxon>Pseudomonadati</taxon>
        <taxon>Pseudomonadota</taxon>
        <taxon>Betaproteobacteria</taxon>
        <taxon>Burkholderiales</taxon>
        <taxon>Saeziaceae</taxon>
        <taxon>Saezia</taxon>
    </lineage>
</organism>
<proteinExistence type="predicted"/>
<keyword evidence="2" id="KW-1185">Reference proteome</keyword>
<evidence type="ECO:0000313" key="1">
    <source>
        <dbReference type="EMBL" id="RUS68104.1"/>
    </source>
</evidence>
<evidence type="ECO:0000313" key="2">
    <source>
        <dbReference type="Proteomes" id="UP000286947"/>
    </source>
</evidence>
<dbReference type="Proteomes" id="UP000286947">
    <property type="component" value="Unassembled WGS sequence"/>
</dbReference>
<protein>
    <submittedName>
        <fullName evidence="1">Uncharacterized protein</fullName>
    </submittedName>
</protein>
<dbReference type="RefSeq" id="WP_126977995.1">
    <property type="nucleotide sequence ID" value="NZ_PQSP01000001.1"/>
</dbReference>
<sequence length="91" mass="10049">MSKITLPPAICVKPGLCEVAEKVLTNNGTQASFVKKAIRSQVQNQQIKVEFLQRALTSRDNAAQTGIYTSTDVVHNKLREILRIAKINSVI</sequence>
<dbReference type="AlphaFoldDB" id="A0A433SHG1"/>
<comment type="caution">
    <text evidence="1">The sequence shown here is derived from an EMBL/GenBank/DDBJ whole genome shotgun (WGS) entry which is preliminary data.</text>
</comment>